<evidence type="ECO:0000313" key="1">
    <source>
        <dbReference type="EMBL" id="ORZ35396.1"/>
    </source>
</evidence>
<keyword evidence="2" id="KW-1185">Reference proteome</keyword>
<comment type="caution">
    <text evidence="1">The sequence shown here is derived from an EMBL/GenBank/DDBJ whole genome shotgun (WGS) entry which is preliminary data.</text>
</comment>
<reference evidence="1 2" key="1">
    <citation type="submission" date="2016-07" db="EMBL/GenBank/DDBJ databases">
        <title>Pervasive Adenine N6-methylation of Active Genes in Fungi.</title>
        <authorList>
            <consortium name="DOE Joint Genome Institute"/>
            <person name="Mondo S.J."/>
            <person name="Dannebaum R.O."/>
            <person name="Kuo R.C."/>
            <person name="Labutti K."/>
            <person name="Haridas S."/>
            <person name="Kuo A."/>
            <person name="Salamov A."/>
            <person name="Ahrendt S.R."/>
            <person name="Lipzen A."/>
            <person name="Sullivan W."/>
            <person name="Andreopoulos W.B."/>
            <person name="Clum A."/>
            <person name="Lindquist E."/>
            <person name="Daum C."/>
            <person name="Ramamoorthy G.K."/>
            <person name="Gryganskyi A."/>
            <person name="Culley D."/>
            <person name="Magnuson J.K."/>
            <person name="James T.Y."/>
            <person name="O'Malley M.A."/>
            <person name="Stajich J.E."/>
            <person name="Spatafora J.W."/>
            <person name="Visel A."/>
            <person name="Grigoriev I.V."/>
        </authorList>
    </citation>
    <scope>NUCLEOTIDE SEQUENCE [LARGE SCALE GENOMIC DNA]</scope>
    <source>
        <strain evidence="1 2">PL171</strain>
    </source>
</reference>
<dbReference type="Proteomes" id="UP000193411">
    <property type="component" value="Unassembled WGS sequence"/>
</dbReference>
<proteinExistence type="predicted"/>
<gene>
    <name evidence="1" type="ORF">BCR44DRAFT_1434131</name>
</gene>
<evidence type="ECO:0000313" key="2">
    <source>
        <dbReference type="Proteomes" id="UP000193411"/>
    </source>
</evidence>
<dbReference type="EMBL" id="MCFL01000022">
    <property type="protein sequence ID" value="ORZ35396.1"/>
    <property type="molecule type" value="Genomic_DNA"/>
</dbReference>
<dbReference type="AlphaFoldDB" id="A0A1Y2HLF2"/>
<protein>
    <submittedName>
        <fullName evidence="1">Uncharacterized protein</fullName>
    </submittedName>
</protein>
<accession>A0A1Y2HLF2</accession>
<name>A0A1Y2HLF2_9FUNG</name>
<organism evidence="1 2">
    <name type="scientific">Catenaria anguillulae PL171</name>
    <dbReference type="NCBI Taxonomy" id="765915"/>
    <lineage>
        <taxon>Eukaryota</taxon>
        <taxon>Fungi</taxon>
        <taxon>Fungi incertae sedis</taxon>
        <taxon>Blastocladiomycota</taxon>
        <taxon>Blastocladiomycetes</taxon>
        <taxon>Blastocladiales</taxon>
        <taxon>Catenariaceae</taxon>
        <taxon>Catenaria</taxon>
    </lineage>
</organism>
<sequence>MAIPLDARFYKRHLQFVLQVVQILLTLFGHVHEKRQVTSGSRICRTQSLKLVNLEHGLQKVDVNWVWEPAACNLCHAHLRNIVPPPKQGRAMALSIEPRANTPFIAGEVLILKSLHKRIQLHPSCVQ</sequence>